<dbReference type="InterPro" id="IPR015590">
    <property type="entry name" value="Aldehyde_DH_dom"/>
</dbReference>
<dbReference type="SUPFAM" id="SSF53720">
    <property type="entry name" value="ALDH-like"/>
    <property type="match status" value="1"/>
</dbReference>
<evidence type="ECO:0000313" key="3">
    <source>
        <dbReference type="EMBL" id="SCF41683.1"/>
    </source>
</evidence>
<feature type="domain" description="Aldehyde dehydrogenase" evidence="2">
    <location>
        <begin position="30"/>
        <end position="478"/>
    </location>
</feature>
<dbReference type="GO" id="GO:0016620">
    <property type="term" value="F:oxidoreductase activity, acting on the aldehyde or oxo group of donors, NAD or NADP as acceptor"/>
    <property type="evidence" value="ECO:0007669"/>
    <property type="project" value="InterPro"/>
</dbReference>
<dbReference type="Gene3D" id="3.40.309.10">
    <property type="entry name" value="Aldehyde Dehydrogenase, Chain A, domain 2"/>
    <property type="match status" value="1"/>
</dbReference>
<dbReference type="EMBL" id="LT607413">
    <property type="protein sequence ID" value="SCF41683.1"/>
    <property type="molecule type" value="Genomic_DNA"/>
</dbReference>
<accession>A0A1C5A8W6</accession>
<dbReference type="InterPro" id="IPR016163">
    <property type="entry name" value="Ald_DH_C"/>
</dbReference>
<keyword evidence="4" id="KW-1185">Reference proteome</keyword>
<dbReference type="Gene3D" id="3.40.605.10">
    <property type="entry name" value="Aldehyde Dehydrogenase, Chain A, domain 1"/>
    <property type="match status" value="1"/>
</dbReference>
<reference evidence="4" key="1">
    <citation type="submission" date="2016-06" db="EMBL/GenBank/DDBJ databases">
        <authorList>
            <person name="Varghese N."/>
            <person name="Submissions Spin"/>
        </authorList>
    </citation>
    <scope>NUCLEOTIDE SEQUENCE [LARGE SCALE GENOMIC DNA]</scope>
    <source>
        <strain evidence="4">DSM 43816</strain>
    </source>
</reference>
<dbReference type="InterPro" id="IPR016161">
    <property type="entry name" value="Ald_DH/histidinol_DH"/>
</dbReference>
<dbReference type="AlphaFoldDB" id="A0A1C5A8W6"/>
<name>A0A1C5A8W6_MICEC</name>
<dbReference type="Proteomes" id="UP000198253">
    <property type="component" value="Chromosome I"/>
</dbReference>
<dbReference type="CDD" id="cd07078">
    <property type="entry name" value="ALDH"/>
    <property type="match status" value="1"/>
</dbReference>
<evidence type="ECO:0000313" key="4">
    <source>
        <dbReference type="Proteomes" id="UP000198253"/>
    </source>
</evidence>
<protein>
    <submittedName>
        <fullName evidence="3">Succinate-semialdehyde dehydrogenase / glutarate-semialdehyde dehydrogenase</fullName>
    </submittedName>
</protein>
<sequence length="488" mass="49235">MPGPAPGMQRAMWRVEQLIGGVWGAGGAGGEFVVTDPADGTDVSIVPVATGDEVAKAVGAARGVAATWATTDPAARAAALRRAADAVEAVAEDLAQATTAEMGKPLLDARGGVAAGIGTLRQYAELGPVRGGRTLHGGWDAIDFMAPEPRGVAAVITPWNDPVAVACGLLGAALVTGNVVVFKPSERTPATGWLLARALDRELPAGVLSLLTGDARVGAALAAQEVDVVAHVGSSTAGRAIAAACARTGAKALLENGGSDPLIVDAGVDPAWAAGQAAMGAFANAGQICVAVERIYVHREVAGDFVPALVDLARAMRIGPGQDGETEIGPLVDRRHRDHVHGQVLAAVAEGAVVRTGGAVPAGPGAFYPPTVVTDCTDRMALVREETFGPVAPVLVVDSFTEALGRAACSPYGLAATVLTGSMGHAQRAWRELPVGTVKVNAVFGGAPGGAAQPRRGSGHGFGYGPELLDEFTTTKVVHLGAPGGGHW</sequence>
<dbReference type="PROSITE" id="PS00070">
    <property type="entry name" value="ALDEHYDE_DEHYDR_CYS"/>
    <property type="match status" value="1"/>
</dbReference>
<organism evidence="3 4">
    <name type="scientific">Micromonospora echinospora</name>
    <name type="common">Micromonospora purpurea</name>
    <dbReference type="NCBI Taxonomy" id="1877"/>
    <lineage>
        <taxon>Bacteria</taxon>
        <taxon>Bacillati</taxon>
        <taxon>Actinomycetota</taxon>
        <taxon>Actinomycetes</taxon>
        <taxon>Micromonosporales</taxon>
        <taxon>Micromonosporaceae</taxon>
        <taxon>Micromonospora</taxon>
    </lineage>
</organism>
<evidence type="ECO:0000256" key="1">
    <source>
        <dbReference type="ARBA" id="ARBA00023002"/>
    </source>
</evidence>
<dbReference type="InterPro" id="IPR016160">
    <property type="entry name" value="Ald_DH_CS_CYS"/>
</dbReference>
<dbReference type="PANTHER" id="PTHR11699">
    <property type="entry name" value="ALDEHYDE DEHYDROGENASE-RELATED"/>
    <property type="match status" value="1"/>
</dbReference>
<keyword evidence="1" id="KW-0560">Oxidoreductase</keyword>
<evidence type="ECO:0000259" key="2">
    <source>
        <dbReference type="Pfam" id="PF00171"/>
    </source>
</evidence>
<proteinExistence type="predicted"/>
<dbReference type="Pfam" id="PF00171">
    <property type="entry name" value="Aldedh"/>
    <property type="match status" value="1"/>
</dbReference>
<dbReference type="InterPro" id="IPR016162">
    <property type="entry name" value="Ald_DH_N"/>
</dbReference>
<dbReference type="InParanoid" id="A0A1C5A8W6"/>
<gene>
    <name evidence="3" type="ORF">GA0070618_6547</name>
</gene>